<protein>
    <recommendedName>
        <fullName evidence="4">Translation initiation factor eIF4e</fullName>
    </recommendedName>
</protein>
<dbReference type="InterPro" id="IPR019770">
    <property type="entry name" value="TIF_eIF_4E_CS"/>
</dbReference>
<sequence length="265" mass="28818">MALELSAEWTVWGIHRPPSSKIIDYEKDLIKIAGFDSVQSFWNTYAFLKPPSTLPVVTDYQLFRSGVRPVWEDPENIKGGKWILRLKKGIVDQLWEDLVLAIVGGTLVDNVADVCGAVVSIRAAEDIISVWIRREDSELVNTVRDEIYKALDQSPATLEMQYKSNSAFTLAGLTGLGGAIGFLKKGSKASLFGGLLTAASFAGSGYMMKENMDYGFEAGLAASALLTASSIGRARAKALPRALTALGLTSGAYYAYKIKQFQDGF</sequence>
<keyword evidence="1" id="KW-0648">Protein biosynthesis</keyword>
<dbReference type="PROSITE" id="PS00813">
    <property type="entry name" value="IF4E"/>
    <property type="match status" value="1"/>
</dbReference>
<evidence type="ECO:0000313" key="3">
    <source>
        <dbReference type="Proteomes" id="UP000310189"/>
    </source>
</evidence>
<dbReference type="OrthoDB" id="590761at2759"/>
<organism evidence="2 3">
    <name type="scientific">Wallemia hederae</name>
    <dbReference type="NCBI Taxonomy" id="1540922"/>
    <lineage>
        <taxon>Eukaryota</taxon>
        <taxon>Fungi</taxon>
        <taxon>Dikarya</taxon>
        <taxon>Basidiomycota</taxon>
        <taxon>Wallemiomycotina</taxon>
        <taxon>Wallemiomycetes</taxon>
        <taxon>Wallemiales</taxon>
        <taxon>Wallemiaceae</taxon>
        <taxon>Wallemia</taxon>
    </lineage>
</organism>
<proteinExistence type="inferred from homology"/>
<dbReference type="GO" id="GO:0000340">
    <property type="term" value="F:RNA 7-methylguanosine cap binding"/>
    <property type="evidence" value="ECO:0007669"/>
    <property type="project" value="TreeGrafter"/>
</dbReference>
<dbReference type="GO" id="GO:0016020">
    <property type="term" value="C:membrane"/>
    <property type="evidence" value="ECO:0007669"/>
    <property type="project" value="InterPro"/>
</dbReference>
<keyword evidence="1" id="KW-0694">RNA-binding</keyword>
<dbReference type="AlphaFoldDB" id="A0A4T0FTD6"/>
<dbReference type="PANTHER" id="PTHR11960:SF18">
    <property type="entry name" value="EUKARYOTIC TRANSLATION INITIATION FACTOR 4E HOMOLOGOUS PROTEIN, ISOFORM B"/>
    <property type="match status" value="1"/>
</dbReference>
<dbReference type="GO" id="GO:0016281">
    <property type="term" value="C:eukaryotic translation initiation factor 4F complex"/>
    <property type="evidence" value="ECO:0007669"/>
    <property type="project" value="TreeGrafter"/>
</dbReference>
<reference evidence="2 3" key="1">
    <citation type="submission" date="2019-03" db="EMBL/GenBank/DDBJ databases">
        <title>Sequencing 23 genomes of Wallemia ichthyophaga.</title>
        <authorList>
            <person name="Gostincar C."/>
        </authorList>
    </citation>
    <scope>NUCLEOTIDE SEQUENCE [LARGE SCALE GENOMIC DNA]</scope>
    <source>
        <strain evidence="2 3">EXF-5753</strain>
    </source>
</reference>
<dbReference type="Gene3D" id="3.30.760.10">
    <property type="entry name" value="RNA Cap, Translation Initiation Factor Eif4e"/>
    <property type="match status" value="1"/>
</dbReference>
<dbReference type="EMBL" id="SPNW01000015">
    <property type="protein sequence ID" value="TIA90964.1"/>
    <property type="molecule type" value="Genomic_DNA"/>
</dbReference>
<evidence type="ECO:0008006" key="4">
    <source>
        <dbReference type="Google" id="ProtNLM"/>
    </source>
</evidence>
<comment type="caution">
    <text evidence="2">The sequence shown here is derived from an EMBL/GenBank/DDBJ whole genome shotgun (WGS) entry which is preliminary data.</text>
</comment>
<keyword evidence="3" id="KW-1185">Reference proteome</keyword>
<name>A0A4T0FTD6_9BASI</name>
<comment type="similarity">
    <text evidence="1">Belongs to the eukaryotic initiation factor 4E family.</text>
</comment>
<dbReference type="SUPFAM" id="SSF55418">
    <property type="entry name" value="eIF4e-like"/>
    <property type="match status" value="1"/>
</dbReference>
<dbReference type="InterPro" id="IPR005349">
    <property type="entry name" value="TMEM14"/>
</dbReference>
<dbReference type="Pfam" id="PF01652">
    <property type="entry name" value="IF4E"/>
    <property type="match status" value="1"/>
</dbReference>
<evidence type="ECO:0000313" key="2">
    <source>
        <dbReference type="EMBL" id="TIA90964.1"/>
    </source>
</evidence>
<keyword evidence="1" id="KW-0396">Initiation factor</keyword>
<gene>
    <name evidence="2" type="ORF">E3P99_01304</name>
</gene>
<dbReference type="Proteomes" id="UP000310189">
    <property type="component" value="Unassembled WGS sequence"/>
</dbReference>
<dbReference type="GO" id="GO:0003743">
    <property type="term" value="F:translation initiation factor activity"/>
    <property type="evidence" value="ECO:0007669"/>
    <property type="project" value="UniProtKB-KW"/>
</dbReference>
<dbReference type="Pfam" id="PF03647">
    <property type="entry name" value="Tmemb_14"/>
    <property type="match status" value="1"/>
</dbReference>
<dbReference type="InterPro" id="IPR023398">
    <property type="entry name" value="TIF_eIF4e-like"/>
</dbReference>
<evidence type="ECO:0000256" key="1">
    <source>
        <dbReference type="RuleBase" id="RU004374"/>
    </source>
</evidence>
<dbReference type="InterPro" id="IPR001040">
    <property type="entry name" value="TIF_eIF_4E"/>
</dbReference>
<dbReference type="PANTHER" id="PTHR11960">
    <property type="entry name" value="EUKARYOTIC TRANSLATION INITIATION FACTOR 4E RELATED"/>
    <property type="match status" value="1"/>
</dbReference>
<accession>A0A4T0FTD6</accession>